<dbReference type="GO" id="GO:0005509">
    <property type="term" value="F:calcium ion binding"/>
    <property type="evidence" value="ECO:0007669"/>
    <property type="project" value="TreeGrafter"/>
</dbReference>
<keyword evidence="3" id="KW-0479">Metal-binding</keyword>
<feature type="binding site" evidence="3">
    <location>
        <position position="100"/>
    </location>
    <ligand>
        <name>substrate</name>
    </ligand>
</feature>
<keyword evidence="3" id="KW-0862">Zinc</keyword>
<reference evidence="5 6" key="1">
    <citation type="submission" date="2019-01" db="EMBL/GenBank/DDBJ databases">
        <title>Sequencing the genomes of 1000 actinobacteria strains.</title>
        <authorList>
            <person name="Klenk H.-P."/>
        </authorList>
    </citation>
    <scope>NUCLEOTIDE SEQUENCE [LARGE SCALE GENOMIC DNA]</scope>
    <source>
        <strain evidence="5 6">DSM 43925</strain>
    </source>
</reference>
<dbReference type="RefSeq" id="WP_127934111.1">
    <property type="nucleotide sequence ID" value="NZ_SAUN01000001.1"/>
</dbReference>
<dbReference type="Proteomes" id="UP000284824">
    <property type="component" value="Unassembled WGS sequence"/>
</dbReference>
<dbReference type="PRINTS" id="PR01790">
    <property type="entry name" value="SMP30FAMILY"/>
</dbReference>
<dbReference type="OrthoDB" id="2633250at2"/>
<dbReference type="PANTHER" id="PTHR10907:SF47">
    <property type="entry name" value="REGUCALCIN"/>
    <property type="match status" value="1"/>
</dbReference>
<comment type="caution">
    <text evidence="5">The sequence shown here is derived from an EMBL/GenBank/DDBJ whole genome shotgun (WGS) entry which is preliminary data.</text>
</comment>
<protein>
    <submittedName>
        <fullName evidence="5">Sugar lactone lactonase YvrE</fullName>
    </submittedName>
</protein>
<name>A0A438M8A0_9ACTN</name>
<gene>
    <name evidence="5" type="ORF">EDD27_4556</name>
</gene>
<feature type="active site" description="Proton donor/acceptor" evidence="2">
    <location>
        <position position="193"/>
    </location>
</feature>
<evidence type="ECO:0000313" key="6">
    <source>
        <dbReference type="Proteomes" id="UP000284824"/>
    </source>
</evidence>
<feature type="binding site" evidence="3">
    <location>
        <position position="98"/>
    </location>
    <ligand>
        <name>substrate</name>
    </ligand>
</feature>
<evidence type="ECO:0000256" key="1">
    <source>
        <dbReference type="ARBA" id="ARBA00008853"/>
    </source>
</evidence>
<comment type="similarity">
    <text evidence="1">Belongs to the SMP-30/CGR1 family.</text>
</comment>
<dbReference type="GO" id="GO:0019853">
    <property type="term" value="P:L-ascorbic acid biosynthetic process"/>
    <property type="evidence" value="ECO:0007669"/>
    <property type="project" value="TreeGrafter"/>
</dbReference>
<organism evidence="5 6">
    <name type="scientific">Nonomuraea polychroma</name>
    <dbReference type="NCBI Taxonomy" id="46176"/>
    <lineage>
        <taxon>Bacteria</taxon>
        <taxon>Bacillati</taxon>
        <taxon>Actinomycetota</taxon>
        <taxon>Actinomycetes</taxon>
        <taxon>Streptosporangiales</taxon>
        <taxon>Streptosporangiaceae</taxon>
        <taxon>Nonomuraea</taxon>
    </lineage>
</organism>
<comment type="cofactor">
    <cofactor evidence="3">
        <name>Zn(2+)</name>
        <dbReference type="ChEBI" id="CHEBI:29105"/>
    </cofactor>
    <text evidence="3">Binds 1 divalent metal cation per subunit.</text>
</comment>
<feature type="binding site" evidence="3">
    <location>
        <position position="145"/>
    </location>
    <ligand>
        <name>a divalent metal cation</name>
        <dbReference type="ChEBI" id="CHEBI:60240"/>
    </ligand>
</feature>
<dbReference type="Pfam" id="PF08450">
    <property type="entry name" value="SGL"/>
    <property type="match status" value="1"/>
</dbReference>
<proteinExistence type="inferred from homology"/>
<dbReference type="SUPFAM" id="SSF63829">
    <property type="entry name" value="Calcium-dependent phosphotriesterase"/>
    <property type="match status" value="1"/>
</dbReference>
<dbReference type="Gene3D" id="2.120.10.30">
    <property type="entry name" value="TolB, C-terminal domain"/>
    <property type="match status" value="1"/>
</dbReference>
<dbReference type="GO" id="GO:0004341">
    <property type="term" value="F:gluconolactonase activity"/>
    <property type="evidence" value="ECO:0007669"/>
    <property type="project" value="TreeGrafter"/>
</dbReference>
<dbReference type="AlphaFoldDB" id="A0A438M8A0"/>
<feature type="domain" description="SMP-30/Gluconolactonase/LRE-like region" evidence="4">
    <location>
        <begin position="14"/>
        <end position="252"/>
    </location>
</feature>
<evidence type="ECO:0000256" key="3">
    <source>
        <dbReference type="PIRSR" id="PIRSR605511-2"/>
    </source>
</evidence>
<evidence type="ECO:0000259" key="4">
    <source>
        <dbReference type="Pfam" id="PF08450"/>
    </source>
</evidence>
<feature type="binding site" evidence="3">
    <location>
        <position position="15"/>
    </location>
    <ligand>
        <name>a divalent metal cation</name>
        <dbReference type="ChEBI" id="CHEBI:60240"/>
    </ligand>
</feature>
<evidence type="ECO:0000313" key="5">
    <source>
        <dbReference type="EMBL" id="RVX41949.1"/>
    </source>
</evidence>
<dbReference type="EMBL" id="SAUN01000001">
    <property type="protein sequence ID" value="RVX41949.1"/>
    <property type="molecule type" value="Genomic_DNA"/>
</dbReference>
<accession>A0A438M8A0</accession>
<dbReference type="PANTHER" id="PTHR10907">
    <property type="entry name" value="REGUCALCIN"/>
    <property type="match status" value="1"/>
</dbReference>
<keyword evidence="6" id="KW-1185">Reference proteome</keyword>
<evidence type="ECO:0000256" key="2">
    <source>
        <dbReference type="PIRSR" id="PIRSR605511-1"/>
    </source>
</evidence>
<dbReference type="InterPro" id="IPR005511">
    <property type="entry name" value="SMP-30"/>
</dbReference>
<dbReference type="InterPro" id="IPR011042">
    <property type="entry name" value="6-blade_b-propeller_TolB-like"/>
</dbReference>
<sequence length="305" mass="31865">MTADLVLDAHATVAECPIWDPVRQGLWWVDIPAGRVHRFSPATGENVSFTAGEAVGAVAARHDGGLLLATATGIVGCAADGSGRTVLHEVDTDPPGGRFNDGKADPWGRFWAGTLLSGIQGAGALYRLDPDGTLRTMVTGVSVSNGLGWSPDGRTFYYADSPTGGVDAFDHDPETGALGNRCRLIDIERGRPDGLTVDAEGCLWVALWEGWAVQRFSPEGRLVTTVDIPARKVTSCAFGGAGLGTLYVTTARVGLSEAELREQPHAGGIFAVAAGAHGQIPGRVRLTVAANSSDRPSGQKEDPKP</sequence>
<dbReference type="InterPro" id="IPR013658">
    <property type="entry name" value="SGL"/>
</dbReference>
<feature type="binding site" evidence="3">
    <location>
        <position position="193"/>
    </location>
    <ligand>
        <name>a divalent metal cation</name>
        <dbReference type="ChEBI" id="CHEBI:60240"/>
    </ligand>
</feature>